<comment type="caution">
    <text evidence="1">The sequence shown here is derived from an EMBL/GenBank/DDBJ whole genome shotgun (WGS) entry which is preliminary data.</text>
</comment>
<organism evidence="1 2">
    <name type="scientific">Artemisia annua</name>
    <name type="common">Sweet wormwood</name>
    <dbReference type="NCBI Taxonomy" id="35608"/>
    <lineage>
        <taxon>Eukaryota</taxon>
        <taxon>Viridiplantae</taxon>
        <taxon>Streptophyta</taxon>
        <taxon>Embryophyta</taxon>
        <taxon>Tracheophyta</taxon>
        <taxon>Spermatophyta</taxon>
        <taxon>Magnoliopsida</taxon>
        <taxon>eudicotyledons</taxon>
        <taxon>Gunneridae</taxon>
        <taxon>Pentapetalae</taxon>
        <taxon>asterids</taxon>
        <taxon>campanulids</taxon>
        <taxon>Asterales</taxon>
        <taxon>Asteraceae</taxon>
        <taxon>Asteroideae</taxon>
        <taxon>Anthemideae</taxon>
        <taxon>Artemisiinae</taxon>
        <taxon>Artemisia</taxon>
    </lineage>
</organism>
<reference evidence="1 2" key="1">
    <citation type="journal article" date="2018" name="Mol. Plant">
        <title>The genome of Artemisia annua provides insight into the evolution of Asteraceae family and artemisinin biosynthesis.</title>
        <authorList>
            <person name="Shen Q."/>
            <person name="Zhang L."/>
            <person name="Liao Z."/>
            <person name="Wang S."/>
            <person name="Yan T."/>
            <person name="Shi P."/>
            <person name="Liu M."/>
            <person name="Fu X."/>
            <person name="Pan Q."/>
            <person name="Wang Y."/>
            <person name="Lv Z."/>
            <person name="Lu X."/>
            <person name="Zhang F."/>
            <person name="Jiang W."/>
            <person name="Ma Y."/>
            <person name="Chen M."/>
            <person name="Hao X."/>
            <person name="Li L."/>
            <person name="Tang Y."/>
            <person name="Lv G."/>
            <person name="Zhou Y."/>
            <person name="Sun X."/>
            <person name="Brodelius P.E."/>
            <person name="Rose J.K.C."/>
            <person name="Tang K."/>
        </authorList>
    </citation>
    <scope>NUCLEOTIDE SEQUENCE [LARGE SCALE GENOMIC DNA]</scope>
    <source>
        <strain evidence="2">cv. Huhao1</strain>
        <tissue evidence="1">Leaf</tissue>
    </source>
</reference>
<dbReference type="EMBL" id="PKPP01000356">
    <property type="protein sequence ID" value="PWA93798.1"/>
    <property type="molecule type" value="Genomic_DNA"/>
</dbReference>
<accession>A0A2U1Q724</accession>
<name>A0A2U1Q724_ARTAN</name>
<sequence>MDLLRLEAQLAEKPGMADLQPSLEQLDVPLCKAEDNSVAGEALLSSSLSVAYQRVKKIKENIAAGRPTLTEVFALLIKPLSTEVLLGSDIIPSSGPVTIVTGTSSTAIAFATFIGSLPTDDYEIMDFKDDGGSISLVPSINFEERKLDSVPEHSHAG</sequence>
<gene>
    <name evidence="1" type="ORF">CTI12_AA068030</name>
</gene>
<keyword evidence="2" id="KW-1185">Reference proteome</keyword>
<evidence type="ECO:0000313" key="1">
    <source>
        <dbReference type="EMBL" id="PWA93798.1"/>
    </source>
</evidence>
<dbReference type="AlphaFoldDB" id="A0A2U1Q724"/>
<proteinExistence type="predicted"/>
<evidence type="ECO:0000313" key="2">
    <source>
        <dbReference type="Proteomes" id="UP000245207"/>
    </source>
</evidence>
<dbReference type="Proteomes" id="UP000245207">
    <property type="component" value="Unassembled WGS sequence"/>
</dbReference>
<protein>
    <submittedName>
        <fullName evidence="1">Uncharacterized protein</fullName>
    </submittedName>
</protein>